<evidence type="ECO:0000256" key="2">
    <source>
        <dbReference type="ARBA" id="ARBA00022741"/>
    </source>
</evidence>
<evidence type="ECO:0000256" key="5">
    <source>
        <dbReference type="ARBA" id="ARBA00023146"/>
    </source>
</evidence>
<dbReference type="EMBL" id="UINC01169573">
    <property type="protein sequence ID" value="SVD73180.1"/>
    <property type="molecule type" value="Genomic_DNA"/>
</dbReference>
<dbReference type="PANTHER" id="PTHR42780">
    <property type="entry name" value="SOLEUCYL-TRNA SYNTHETASE"/>
    <property type="match status" value="1"/>
</dbReference>
<proteinExistence type="predicted"/>
<accession>A0A382XQP9</accession>
<keyword evidence="3" id="KW-0067">ATP-binding</keyword>
<feature type="non-terminal residue" evidence="7">
    <location>
        <position position="1"/>
    </location>
</feature>
<dbReference type="InterPro" id="IPR023586">
    <property type="entry name" value="Ile-tRNA-ligase_type2"/>
</dbReference>
<sequence length="121" mass="14529">VPNFFHHVDPKRNFIQMEEEILDWWNSNNITKKYIEKNNNSNKRYSFIDGPITANNPMGVHHAWGRTYKDFFLRYKNMQGFKQRFQNGYDGQGLWIEVEVEKEKGFSSKKDIEEYGIGRFV</sequence>
<organism evidence="7">
    <name type="scientific">marine metagenome</name>
    <dbReference type="NCBI Taxonomy" id="408172"/>
    <lineage>
        <taxon>unclassified sequences</taxon>
        <taxon>metagenomes</taxon>
        <taxon>ecological metagenomes</taxon>
    </lineage>
</organism>
<dbReference type="Gene3D" id="3.40.50.620">
    <property type="entry name" value="HUPs"/>
    <property type="match status" value="1"/>
</dbReference>
<keyword evidence="2" id="KW-0547">Nucleotide-binding</keyword>
<keyword evidence="5" id="KW-0030">Aminoacyl-tRNA synthetase</keyword>
<name>A0A382XQP9_9ZZZZ</name>
<protein>
    <recommendedName>
        <fullName evidence="6">Aminoacyl-tRNA synthetase class Ia domain-containing protein</fullName>
    </recommendedName>
</protein>
<evidence type="ECO:0000256" key="4">
    <source>
        <dbReference type="ARBA" id="ARBA00022917"/>
    </source>
</evidence>
<gene>
    <name evidence="7" type="ORF">METZ01_LOCUS426034</name>
</gene>
<dbReference type="GO" id="GO:0005524">
    <property type="term" value="F:ATP binding"/>
    <property type="evidence" value="ECO:0007669"/>
    <property type="project" value="UniProtKB-KW"/>
</dbReference>
<reference evidence="7" key="1">
    <citation type="submission" date="2018-05" db="EMBL/GenBank/DDBJ databases">
        <authorList>
            <person name="Lanie J.A."/>
            <person name="Ng W.-L."/>
            <person name="Kazmierczak K.M."/>
            <person name="Andrzejewski T.M."/>
            <person name="Davidsen T.M."/>
            <person name="Wayne K.J."/>
            <person name="Tettelin H."/>
            <person name="Glass J.I."/>
            <person name="Rusch D."/>
            <person name="Podicherti R."/>
            <person name="Tsui H.-C.T."/>
            <person name="Winkler M.E."/>
        </authorList>
    </citation>
    <scope>NUCLEOTIDE SEQUENCE</scope>
</reference>
<feature type="non-terminal residue" evidence="7">
    <location>
        <position position="121"/>
    </location>
</feature>
<dbReference type="SUPFAM" id="SSF52374">
    <property type="entry name" value="Nucleotidylyl transferase"/>
    <property type="match status" value="1"/>
</dbReference>
<dbReference type="GO" id="GO:0006428">
    <property type="term" value="P:isoleucyl-tRNA aminoacylation"/>
    <property type="evidence" value="ECO:0007669"/>
    <property type="project" value="TreeGrafter"/>
</dbReference>
<dbReference type="InterPro" id="IPR014729">
    <property type="entry name" value="Rossmann-like_a/b/a_fold"/>
</dbReference>
<evidence type="ECO:0000256" key="1">
    <source>
        <dbReference type="ARBA" id="ARBA00022598"/>
    </source>
</evidence>
<evidence type="ECO:0000256" key="3">
    <source>
        <dbReference type="ARBA" id="ARBA00022840"/>
    </source>
</evidence>
<dbReference type="Pfam" id="PF00133">
    <property type="entry name" value="tRNA-synt_1"/>
    <property type="match status" value="1"/>
</dbReference>
<evidence type="ECO:0000259" key="6">
    <source>
        <dbReference type="Pfam" id="PF00133"/>
    </source>
</evidence>
<evidence type="ECO:0000313" key="7">
    <source>
        <dbReference type="EMBL" id="SVD73180.1"/>
    </source>
</evidence>
<keyword evidence="4" id="KW-0648">Protein biosynthesis</keyword>
<dbReference type="PANTHER" id="PTHR42780:SF1">
    <property type="entry name" value="ISOLEUCINE--TRNA LIGASE, CYTOPLASMIC"/>
    <property type="match status" value="1"/>
</dbReference>
<dbReference type="GO" id="GO:0004822">
    <property type="term" value="F:isoleucine-tRNA ligase activity"/>
    <property type="evidence" value="ECO:0007669"/>
    <property type="project" value="InterPro"/>
</dbReference>
<dbReference type="AlphaFoldDB" id="A0A382XQP9"/>
<feature type="domain" description="Aminoacyl-tRNA synthetase class Ia" evidence="6">
    <location>
        <begin position="21"/>
        <end position="120"/>
    </location>
</feature>
<dbReference type="InterPro" id="IPR002300">
    <property type="entry name" value="aa-tRNA-synth_Ia"/>
</dbReference>
<keyword evidence="1" id="KW-0436">Ligase</keyword>